<dbReference type="InterPro" id="IPR043502">
    <property type="entry name" value="DNA/RNA_pol_sf"/>
</dbReference>
<dbReference type="Gene3D" id="3.30.70.270">
    <property type="match status" value="1"/>
</dbReference>
<dbReference type="STRING" id="289078.A0A2X0L017"/>
<protein>
    <submittedName>
        <fullName evidence="1">BZ3500_MvSof-1268-A1-R1_C104g00570 protein</fullName>
    </submittedName>
</protein>
<evidence type="ECO:0000313" key="1">
    <source>
        <dbReference type="EMBL" id="SCZ99851.1"/>
    </source>
</evidence>
<gene>
    <name evidence="1" type="ORF">BZ3500_MVSOF-1268-A1-R1_C104G00570</name>
</gene>
<dbReference type="InterPro" id="IPR043128">
    <property type="entry name" value="Rev_trsase/Diguanyl_cyclase"/>
</dbReference>
<dbReference type="SUPFAM" id="SSF56672">
    <property type="entry name" value="DNA/RNA polymerases"/>
    <property type="match status" value="1"/>
</dbReference>
<dbReference type="Proteomes" id="UP000249723">
    <property type="component" value="Unassembled WGS sequence"/>
</dbReference>
<proteinExistence type="predicted"/>
<name>A0A2X0L017_9BASI</name>
<dbReference type="Gene3D" id="3.10.10.10">
    <property type="entry name" value="HIV Type 1 Reverse Transcriptase, subunit A, domain 1"/>
    <property type="match status" value="1"/>
</dbReference>
<dbReference type="EMBL" id="FMWP01000103">
    <property type="protein sequence ID" value="SCZ99851.1"/>
    <property type="molecule type" value="Genomic_DNA"/>
</dbReference>
<evidence type="ECO:0000313" key="2">
    <source>
        <dbReference type="Proteomes" id="UP000249723"/>
    </source>
</evidence>
<accession>A0A2X0L017</accession>
<sequence length="132" mass="15165">MDRLPPYRPVNHEIPLIDPNKKPVAEHSTKYTRGRFWVLGPIDSAAPVFAIPKKNLQTARFVIDLRARNSNTAKHFSPIPDMTSVRYEVARSRYRSKFDVAAAFEQSDECISTYLFDQLYYVSDVVIAKSDE</sequence>
<organism evidence="1 2">
    <name type="scientific">Microbotryum saponariae</name>
    <dbReference type="NCBI Taxonomy" id="289078"/>
    <lineage>
        <taxon>Eukaryota</taxon>
        <taxon>Fungi</taxon>
        <taxon>Dikarya</taxon>
        <taxon>Basidiomycota</taxon>
        <taxon>Pucciniomycotina</taxon>
        <taxon>Microbotryomycetes</taxon>
        <taxon>Microbotryales</taxon>
        <taxon>Microbotryaceae</taxon>
        <taxon>Microbotryum</taxon>
    </lineage>
</organism>
<dbReference type="AlphaFoldDB" id="A0A2X0L017"/>
<reference evidence="2" key="1">
    <citation type="submission" date="2016-10" db="EMBL/GenBank/DDBJ databases">
        <authorList>
            <person name="Jeantristanb JTB J.-T."/>
            <person name="Ricardo R."/>
        </authorList>
    </citation>
    <scope>NUCLEOTIDE SEQUENCE [LARGE SCALE GENOMIC DNA]</scope>
</reference>
<keyword evidence="2" id="KW-1185">Reference proteome</keyword>